<reference evidence="3" key="1">
    <citation type="submission" date="2023-03" db="EMBL/GenBank/DDBJ databases">
        <title>Massive genome expansion in bonnet fungi (Mycena s.s.) driven by repeated elements and novel gene families across ecological guilds.</title>
        <authorList>
            <consortium name="Lawrence Berkeley National Laboratory"/>
            <person name="Harder C.B."/>
            <person name="Miyauchi S."/>
            <person name="Viragh M."/>
            <person name="Kuo A."/>
            <person name="Thoen E."/>
            <person name="Andreopoulos B."/>
            <person name="Lu D."/>
            <person name="Skrede I."/>
            <person name="Drula E."/>
            <person name="Henrissat B."/>
            <person name="Morin E."/>
            <person name="Kohler A."/>
            <person name="Barry K."/>
            <person name="LaButti K."/>
            <person name="Morin E."/>
            <person name="Salamov A."/>
            <person name="Lipzen A."/>
            <person name="Mereny Z."/>
            <person name="Hegedus B."/>
            <person name="Baldrian P."/>
            <person name="Stursova M."/>
            <person name="Weitz H."/>
            <person name="Taylor A."/>
            <person name="Grigoriev I.V."/>
            <person name="Nagy L.G."/>
            <person name="Martin F."/>
            <person name="Kauserud H."/>
        </authorList>
    </citation>
    <scope>NUCLEOTIDE SEQUENCE</scope>
    <source>
        <strain evidence="3">CBHHK188m</strain>
    </source>
</reference>
<keyword evidence="2" id="KW-0812">Transmembrane</keyword>
<feature type="compositionally biased region" description="Polar residues" evidence="1">
    <location>
        <begin position="1"/>
        <end position="28"/>
    </location>
</feature>
<evidence type="ECO:0000256" key="2">
    <source>
        <dbReference type="SAM" id="Phobius"/>
    </source>
</evidence>
<dbReference type="EMBL" id="JARJLG010000029">
    <property type="protein sequence ID" value="KAJ7767904.1"/>
    <property type="molecule type" value="Genomic_DNA"/>
</dbReference>
<keyword evidence="4" id="KW-1185">Reference proteome</keyword>
<feature type="region of interest" description="Disordered" evidence="1">
    <location>
        <begin position="1"/>
        <end position="30"/>
    </location>
</feature>
<proteinExistence type="predicted"/>
<gene>
    <name evidence="3" type="ORF">DFH07DRAFT_311694</name>
</gene>
<dbReference type="Proteomes" id="UP001215280">
    <property type="component" value="Unassembled WGS sequence"/>
</dbReference>
<feature type="transmembrane region" description="Helical" evidence="2">
    <location>
        <begin position="213"/>
        <end position="230"/>
    </location>
</feature>
<organism evidence="3 4">
    <name type="scientific">Mycena maculata</name>
    <dbReference type="NCBI Taxonomy" id="230809"/>
    <lineage>
        <taxon>Eukaryota</taxon>
        <taxon>Fungi</taxon>
        <taxon>Dikarya</taxon>
        <taxon>Basidiomycota</taxon>
        <taxon>Agaricomycotina</taxon>
        <taxon>Agaricomycetes</taxon>
        <taxon>Agaricomycetidae</taxon>
        <taxon>Agaricales</taxon>
        <taxon>Marasmiineae</taxon>
        <taxon>Mycenaceae</taxon>
        <taxon>Mycena</taxon>
    </lineage>
</organism>
<keyword evidence="2" id="KW-0472">Membrane</keyword>
<name>A0AAD7NME9_9AGAR</name>
<accession>A0AAD7NME9</accession>
<protein>
    <submittedName>
        <fullName evidence="3">Uncharacterized protein</fullName>
    </submittedName>
</protein>
<comment type="caution">
    <text evidence="3">The sequence shown here is derived from an EMBL/GenBank/DDBJ whole genome shotgun (WGS) entry which is preliminary data.</text>
</comment>
<evidence type="ECO:0000313" key="3">
    <source>
        <dbReference type="EMBL" id="KAJ7767904.1"/>
    </source>
</evidence>
<evidence type="ECO:0000256" key="1">
    <source>
        <dbReference type="SAM" id="MobiDB-lite"/>
    </source>
</evidence>
<dbReference type="AlphaFoldDB" id="A0AAD7NME9"/>
<evidence type="ECO:0000313" key="4">
    <source>
        <dbReference type="Proteomes" id="UP001215280"/>
    </source>
</evidence>
<sequence>MHPSIQQQLSRGLPQQSVSDHSRSSNSAAERIRKQETLVAHPRSSPSFFGPVHVIRQGTALNRERNAKSEEKTNLRLWLGKRMDTSTTLDIPCVCTAAEMERGSGDARQSYAQGFFPEPPPTFALLSLPPCPVTAPIGTSSGDAYLVLTTSSMEHPRFQTPTSFIPRISWVTRRYIIVQDTPHPASTDYTAMASTQAQQSSQAIGGFVPRDDLSIAALSLFAFSAAVHWIHFSKFRCNRFMLTLTIGMTTMFIGFVIRLIYVN</sequence>
<keyword evidence="2" id="KW-1133">Transmembrane helix</keyword>
<feature type="transmembrane region" description="Helical" evidence="2">
    <location>
        <begin position="242"/>
        <end position="261"/>
    </location>
</feature>